<feature type="signal peptide" evidence="6">
    <location>
        <begin position="1"/>
        <end position="21"/>
    </location>
</feature>
<dbReference type="Pfam" id="PF12833">
    <property type="entry name" value="HTH_18"/>
    <property type="match status" value="1"/>
</dbReference>
<proteinExistence type="predicted"/>
<evidence type="ECO:0000256" key="6">
    <source>
        <dbReference type="SAM" id="SignalP"/>
    </source>
</evidence>
<keyword evidence="5" id="KW-1133">Transmembrane helix</keyword>
<feature type="domain" description="Response regulatory" evidence="9">
    <location>
        <begin position="1109"/>
        <end position="1224"/>
    </location>
</feature>
<protein>
    <recommendedName>
        <fullName evidence="2">histidine kinase</fullName>
        <ecNumber evidence="2">2.7.13.3</ecNumber>
    </recommendedName>
</protein>
<evidence type="ECO:0000259" key="8">
    <source>
        <dbReference type="PROSITE" id="PS50109"/>
    </source>
</evidence>
<gene>
    <name evidence="10" type="ORF">KTO63_05255</name>
</gene>
<dbReference type="InterPro" id="IPR018060">
    <property type="entry name" value="HTH_AraC"/>
</dbReference>
<reference evidence="10" key="1">
    <citation type="submission" date="2021-06" db="EMBL/GenBank/DDBJ databases">
        <authorList>
            <person name="Huq M.A."/>
        </authorList>
    </citation>
    <scope>NUCLEOTIDE SEQUENCE</scope>
    <source>
        <strain evidence="10">MAH-26</strain>
    </source>
</reference>
<accession>A0A9E2S7T7</accession>
<dbReference type="SMART" id="SM00448">
    <property type="entry name" value="REC"/>
    <property type="match status" value="1"/>
</dbReference>
<comment type="caution">
    <text evidence="10">The sequence shown here is derived from an EMBL/GenBank/DDBJ whole genome shotgun (WGS) entry which is preliminary data.</text>
</comment>
<dbReference type="PANTHER" id="PTHR43547">
    <property type="entry name" value="TWO-COMPONENT HISTIDINE KINASE"/>
    <property type="match status" value="1"/>
</dbReference>
<dbReference type="PROSITE" id="PS50110">
    <property type="entry name" value="RESPONSE_REGULATORY"/>
    <property type="match status" value="1"/>
</dbReference>
<dbReference type="InterPro" id="IPR003661">
    <property type="entry name" value="HisK_dim/P_dom"/>
</dbReference>
<dbReference type="GO" id="GO:0043565">
    <property type="term" value="F:sequence-specific DNA binding"/>
    <property type="evidence" value="ECO:0007669"/>
    <property type="project" value="InterPro"/>
</dbReference>
<evidence type="ECO:0000256" key="4">
    <source>
        <dbReference type="PROSITE-ProRule" id="PRU00169"/>
    </source>
</evidence>
<keyword evidence="3 4" id="KW-0597">Phosphoprotein</keyword>
<dbReference type="EMBL" id="JAHSPG010000002">
    <property type="protein sequence ID" value="MBV4356548.1"/>
    <property type="molecule type" value="Genomic_DNA"/>
</dbReference>
<evidence type="ECO:0000256" key="5">
    <source>
        <dbReference type="SAM" id="Phobius"/>
    </source>
</evidence>
<feature type="transmembrane region" description="Helical" evidence="5">
    <location>
        <begin position="784"/>
        <end position="809"/>
    </location>
</feature>
<evidence type="ECO:0000259" key="9">
    <source>
        <dbReference type="PROSITE" id="PS50110"/>
    </source>
</evidence>
<dbReference type="Pfam" id="PF00072">
    <property type="entry name" value="Response_reg"/>
    <property type="match status" value="1"/>
</dbReference>
<keyword evidence="5" id="KW-0472">Membrane</keyword>
<evidence type="ECO:0000256" key="1">
    <source>
        <dbReference type="ARBA" id="ARBA00000085"/>
    </source>
</evidence>
<dbReference type="InterPro" id="IPR011110">
    <property type="entry name" value="Reg_prop"/>
</dbReference>
<dbReference type="InterPro" id="IPR011123">
    <property type="entry name" value="Y_Y_Y"/>
</dbReference>
<evidence type="ECO:0000313" key="10">
    <source>
        <dbReference type="EMBL" id="MBV4356548.1"/>
    </source>
</evidence>
<dbReference type="GO" id="GO:0003700">
    <property type="term" value="F:DNA-binding transcription factor activity"/>
    <property type="evidence" value="ECO:0007669"/>
    <property type="project" value="InterPro"/>
</dbReference>
<dbReference type="CDD" id="cd17574">
    <property type="entry name" value="REC_OmpR"/>
    <property type="match status" value="1"/>
</dbReference>
<dbReference type="Pfam" id="PF00512">
    <property type="entry name" value="HisKA"/>
    <property type="match status" value="1"/>
</dbReference>
<evidence type="ECO:0000259" key="7">
    <source>
        <dbReference type="PROSITE" id="PS01124"/>
    </source>
</evidence>
<keyword evidence="5" id="KW-0812">Transmembrane</keyword>
<evidence type="ECO:0000256" key="2">
    <source>
        <dbReference type="ARBA" id="ARBA00012438"/>
    </source>
</evidence>
<dbReference type="GO" id="GO:0000155">
    <property type="term" value="F:phosphorelay sensor kinase activity"/>
    <property type="evidence" value="ECO:0007669"/>
    <property type="project" value="InterPro"/>
</dbReference>
<sequence length="1362" mass="155416">MKSVRLAILLAFIFIGAKVFANDEPPFYIQQLDNRNGLSNSAINALFNDSDNLLWIATWDGLNLYDGTSFHVFNYSKENNTSSIGNNVVQQIQQDKNGFIWISTIEGLSRYSKHTGTFANYFYTHSPRLGISEREYALLNDSSKNIYCLTRQHGLLFYDFKRDSFVSCKVPFPDIKISRAVFDETNRLWLLRQNGTLEVYTVNKDQYTLLRQFRNANNFFISNNKVFYTTATKELYAVDATLKANFISQFPNAIKAITSYKDHFLVAWSTHGFAVFDQNFHPSDFMKDEVSGLQNTKITSWENGTEQILWCGTDGNGLIKIFPEQKYFGSVNSAGNTQAFNKSVRAFCENGNALWVGTKGSGIISLPKFNASSTSQDIAPEKPFAGELDNNNVFALFKGIDNLIYIGTDAKGISVYDPSRKVLIKWDDIAGSDELPSFASVYAILQDEDSSVWLGTSGYGLIHISLQRQNEKIAVKHFEQYVFDGTSKGPANDIIYALEHGSENKLWIGCRYGGLNLFDKKEKTFRIFKAFSYEGSLSHNDVLALYKDQHNRVWIGTSYGLNWINESNINSPQPYFTKITTADGLPNNTIHAITEDNDQHIWISTNKGLVKINPETLAISQFQQKDGLQSNEFCDGAVWKDANGVLFFGGIFGFNYFEPNKIQLNTSFPNLLITGLQPGSKATDETGLYVLKPNENSSLQYTLSRRENFFELQLRALSFSNAEKCEYAYYLEGYDKKWHYSGSDGKISYSNITPGKYTFKVKWSNGDGVWTNETVLFPLTIKQYFWLTWPAFALYALLISSGAIIFGLYKRSQFKMRMQLQMEHALRTKEEEIHNEKMSFFTNIAHELQTPLTLIVGASEQNIQQKDDPYFKSLLHQQASRLTYLVQQLMDFRKAENGFLKKQFVFLDISSFTKNITSLFIPIAKQKAMKYNMAIDENIQGWVDKDKLEKMLFNLLSNAFKHSPRNEEVDVDIQQNATSKTLNVTITNTGCHIPADQLDKVFHRFFTSGTSSQEKFSSGIGLAFTRQLAELLDGSITVSSENNYVKFCLSLPLPETVDAASIIETESTSLAPSYLLRSIISSAEEKTQPAVANNKMATLDHIENDNKQSVLIVDDEMPIRSLIREVIGHLYIVYEAENGTEALEFMKQTQPDCIISDVMMPDMNGLEFCEKIKETPATCHIPFILLSARGTIEHKTEGYEAGADAYIAKPFHTEYLLVRIRKLLEYRKRMHDIFKKDNIYYEIEEEEIADEDKTFLKNLVRFIEENIDDEKLGGEELEKHMCMSKMNFYRKIKALSNMTPAEFIRHIRLKEAARLLTTTQLTVSEIFYKTGFNNQSYFFREFKKLYQCSPNEYRVSQTNIGG</sequence>
<feature type="chain" id="PRO_5039512869" description="histidine kinase" evidence="6">
    <location>
        <begin position="22"/>
        <end position="1362"/>
    </location>
</feature>
<feature type="domain" description="Histidine kinase" evidence="8">
    <location>
        <begin position="843"/>
        <end position="1055"/>
    </location>
</feature>
<evidence type="ECO:0000313" key="11">
    <source>
        <dbReference type="Proteomes" id="UP000812270"/>
    </source>
</evidence>
<feature type="modified residue" description="4-aspartylphosphate" evidence="4">
    <location>
        <position position="1157"/>
    </location>
</feature>
<dbReference type="EC" id="2.7.13.3" evidence="2"/>
<dbReference type="RefSeq" id="WP_217790177.1">
    <property type="nucleotide sequence ID" value="NZ_JAHSPG010000002.1"/>
</dbReference>
<dbReference type="PANTHER" id="PTHR43547:SF2">
    <property type="entry name" value="HYBRID SIGNAL TRANSDUCTION HISTIDINE KINASE C"/>
    <property type="match status" value="1"/>
</dbReference>
<dbReference type="SMART" id="SM00387">
    <property type="entry name" value="HATPase_c"/>
    <property type="match status" value="1"/>
</dbReference>
<dbReference type="SMART" id="SM00342">
    <property type="entry name" value="HTH_ARAC"/>
    <property type="match status" value="1"/>
</dbReference>
<dbReference type="InterPro" id="IPR001789">
    <property type="entry name" value="Sig_transdc_resp-reg_receiver"/>
</dbReference>
<dbReference type="Proteomes" id="UP000812270">
    <property type="component" value="Unassembled WGS sequence"/>
</dbReference>
<keyword evidence="11" id="KW-1185">Reference proteome</keyword>
<dbReference type="PROSITE" id="PS50109">
    <property type="entry name" value="HIS_KIN"/>
    <property type="match status" value="1"/>
</dbReference>
<comment type="catalytic activity">
    <reaction evidence="1">
        <text>ATP + protein L-histidine = ADP + protein N-phospho-L-histidine.</text>
        <dbReference type="EC" id="2.7.13.3"/>
    </reaction>
</comment>
<evidence type="ECO:0000256" key="3">
    <source>
        <dbReference type="ARBA" id="ARBA00022553"/>
    </source>
</evidence>
<dbReference type="Pfam" id="PF07495">
    <property type="entry name" value="Y_Y_Y"/>
    <property type="match status" value="1"/>
</dbReference>
<name>A0A9E2S7T7_9BACT</name>
<dbReference type="InterPro" id="IPR003594">
    <property type="entry name" value="HATPase_dom"/>
</dbReference>
<dbReference type="Pfam" id="PF02518">
    <property type="entry name" value="HATPase_c"/>
    <property type="match status" value="1"/>
</dbReference>
<organism evidence="10 11">
    <name type="scientific">Pinibacter aurantiacus</name>
    <dbReference type="NCBI Taxonomy" id="2851599"/>
    <lineage>
        <taxon>Bacteria</taxon>
        <taxon>Pseudomonadati</taxon>
        <taxon>Bacteroidota</taxon>
        <taxon>Chitinophagia</taxon>
        <taxon>Chitinophagales</taxon>
        <taxon>Chitinophagaceae</taxon>
        <taxon>Pinibacter</taxon>
    </lineage>
</organism>
<dbReference type="CDD" id="cd00082">
    <property type="entry name" value="HisKA"/>
    <property type="match status" value="1"/>
</dbReference>
<keyword evidence="6" id="KW-0732">Signal</keyword>
<dbReference type="SMART" id="SM00388">
    <property type="entry name" value="HisKA"/>
    <property type="match status" value="1"/>
</dbReference>
<feature type="domain" description="HTH araC/xylS-type" evidence="7">
    <location>
        <begin position="1257"/>
        <end position="1356"/>
    </location>
</feature>
<dbReference type="PROSITE" id="PS01124">
    <property type="entry name" value="HTH_ARAC_FAMILY_2"/>
    <property type="match status" value="1"/>
</dbReference>
<dbReference type="InterPro" id="IPR005467">
    <property type="entry name" value="His_kinase_dom"/>
</dbReference>
<dbReference type="Pfam" id="PF07494">
    <property type="entry name" value="Reg_prop"/>
    <property type="match status" value="4"/>
</dbReference>